<dbReference type="Gene3D" id="3.40.190.290">
    <property type="match status" value="1"/>
</dbReference>
<dbReference type="PATRIC" id="fig|1423812.3.peg.1381"/>
<dbReference type="SUPFAM" id="SSF53850">
    <property type="entry name" value="Periplasmic binding protein-like II"/>
    <property type="match status" value="1"/>
</dbReference>
<organism evidence="6 7">
    <name type="scientific">Liquorilactobacillus uvarum DSM 19971</name>
    <dbReference type="NCBI Taxonomy" id="1423812"/>
    <lineage>
        <taxon>Bacteria</taxon>
        <taxon>Bacillati</taxon>
        <taxon>Bacillota</taxon>
        <taxon>Bacilli</taxon>
        <taxon>Lactobacillales</taxon>
        <taxon>Lactobacillaceae</taxon>
        <taxon>Liquorilactobacillus</taxon>
    </lineage>
</organism>
<dbReference type="EMBL" id="AZEG01000003">
    <property type="protein sequence ID" value="KRL38579.1"/>
    <property type="molecule type" value="Genomic_DNA"/>
</dbReference>
<evidence type="ECO:0000313" key="6">
    <source>
        <dbReference type="EMBL" id="KRL38579.1"/>
    </source>
</evidence>
<keyword evidence="7" id="KW-1185">Reference proteome</keyword>
<gene>
    <name evidence="6" type="ORF">FD20_GL001295</name>
</gene>
<dbReference type="SUPFAM" id="SSF46785">
    <property type="entry name" value="Winged helix' DNA-binding domain"/>
    <property type="match status" value="1"/>
</dbReference>
<dbReference type="GO" id="GO:0003677">
    <property type="term" value="F:DNA binding"/>
    <property type="evidence" value="ECO:0007669"/>
    <property type="project" value="UniProtKB-KW"/>
</dbReference>
<accession>A0A0R1QBD9</accession>
<sequence length="298" mass="33502">MSTFAYEVFSEVAKQKTFFAAATQLNVTPSAISHSIAGLEKDLGFSLFIRSRTGVRLTPDGQKVLPIIQGILNSEAKLAEEAARINGLNEGRIRIGAFSSVCINWLPDIIRRFKKRYPKIELSVTQGNFNEVAEQVRLGTLDIGFSALPIKEKLEVIPLHKDPIYCIAPEKFKPQEGKIVTRSDIKEKSFILQQIDYDRDTKRALDAYDVSVNSIHYSIDDASIIAMVESGLGLGILPELALQKLSGNVNHYPFKENFYRTICLISHSEAQQTPSTRAFLKVVQTYLLERYGNEDHFF</sequence>
<dbReference type="PRINTS" id="PR00039">
    <property type="entry name" value="HTHLYSR"/>
</dbReference>
<evidence type="ECO:0000256" key="3">
    <source>
        <dbReference type="ARBA" id="ARBA00023125"/>
    </source>
</evidence>
<dbReference type="InterPro" id="IPR005119">
    <property type="entry name" value="LysR_subst-bd"/>
</dbReference>
<comment type="caution">
    <text evidence="6">The sequence shown here is derived from an EMBL/GenBank/DDBJ whole genome shotgun (WGS) entry which is preliminary data.</text>
</comment>
<dbReference type="GO" id="GO:0003700">
    <property type="term" value="F:DNA-binding transcription factor activity"/>
    <property type="evidence" value="ECO:0007669"/>
    <property type="project" value="InterPro"/>
</dbReference>
<comment type="similarity">
    <text evidence="1">Belongs to the LysR transcriptional regulatory family.</text>
</comment>
<evidence type="ECO:0000256" key="2">
    <source>
        <dbReference type="ARBA" id="ARBA00023015"/>
    </source>
</evidence>
<dbReference type="CDD" id="cd05466">
    <property type="entry name" value="PBP2_LTTR_substrate"/>
    <property type="match status" value="1"/>
</dbReference>
<protein>
    <submittedName>
        <fullName evidence="6">LysR family transcriptional regulator</fullName>
    </submittedName>
</protein>
<dbReference type="Pfam" id="PF03466">
    <property type="entry name" value="LysR_substrate"/>
    <property type="match status" value="1"/>
</dbReference>
<reference evidence="6 7" key="1">
    <citation type="journal article" date="2015" name="Genome Announc.">
        <title>Expanding the biotechnology potential of lactobacilli through comparative genomics of 213 strains and associated genera.</title>
        <authorList>
            <person name="Sun Z."/>
            <person name="Harris H.M."/>
            <person name="McCann A."/>
            <person name="Guo C."/>
            <person name="Argimon S."/>
            <person name="Zhang W."/>
            <person name="Yang X."/>
            <person name="Jeffery I.B."/>
            <person name="Cooney J.C."/>
            <person name="Kagawa T.F."/>
            <person name="Liu W."/>
            <person name="Song Y."/>
            <person name="Salvetti E."/>
            <person name="Wrobel A."/>
            <person name="Rasinkangas P."/>
            <person name="Parkhill J."/>
            <person name="Rea M.C."/>
            <person name="O'Sullivan O."/>
            <person name="Ritari J."/>
            <person name="Douillard F.P."/>
            <person name="Paul Ross R."/>
            <person name="Yang R."/>
            <person name="Briner A.E."/>
            <person name="Felis G.E."/>
            <person name="de Vos W.M."/>
            <person name="Barrangou R."/>
            <person name="Klaenhammer T.R."/>
            <person name="Caufield P.W."/>
            <person name="Cui Y."/>
            <person name="Zhang H."/>
            <person name="O'Toole P.W."/>
        </authorList>
    </citation>
    <scope>NUCLEOTIDE SEQUENCE [LARGE SCALE GENOMIC DNA]</scope>
    <source>
        <strain evidence="6 7">DSM 19971</strain>
    </source>
</reference>
<keyword evidence="2" id="KW-0805">Transcription regulation</keyword>
<feature type="domain" description="HTH lysR-type" evidence="5">
    <location>
        <begin position="1"/>
        <end position="58"/>
    </location>
</feature>
<dbReference type="PANTHER" id="PTHR30419">
    <property type="entry name" value="HTH-TYPE TRANSCRIPTIONAL REGULATOR YBHD"/>
    <property type="match status" value="1"/>
</dbReference>
<dbReference type="Gene3D" id="1.10.10.10">
    <property type="entry name" value="Winged helix-like DNA-binding domain superfamily/Winged helix DNA-binding domain"/>
    <property type="match status" value="1"/>
</dbReference>
<dbReference type="RefSeq" id="WP_057735908.1">
    <property type="nucleotide sequence ID" value="NZ_AZEG01000003.1"/>
</dbReference>
<dbReference type="InterPro" id="IPR000847">
    <property type="entry name" value="LysR_HTH_N"/>
</dbReference>
<dbReference type="OrthoDB" id="63123at2"/>
<keyword evidence="3" id="KW-0238">DNA-binding</keyword>
<keyword evidence="4" id="KW-0804">Transcription</keyword>
<name>A0A0R1QBD9_9LACO</name>
<dbReference type="STRING" id="1423812.FD20_GL001295"/>
<dbReference type="PANTHER" id="PTHR30419:SF28">
    <property type="entry name" value="HTH-TYPE TRANSCRIPTIONAL REGULATOR BSDA"/>
    <property type="match status" value="1"/>
</dbReference>
<dbReference type="InterPro" id="IPR036390">
    <property type="entry name" value="WH_DNA-bd_sf"/>
</dbReference>
<evidence type="ECO:0000256" key="4">
    <source>
        <dbReference type="ARBA" id="ARBA00023163"/>
    </source>
</evidence>
<dbReference type="InterPro" id="IPR036388">
    <property type="entry name" value="WH-like_DNA-bd_sf"/>
</dbReference>
<evidence type="ECO:0000259" key="5">
    <source>
        <dbReference type="PROSITE" id="PS50931"/>
    </source>
</evidence>
<dbReference type="InterPro" id="IPR050950">
    <property type="entry name" value="HTH-type_LysR_regulators"/>
</dbReference>
<proteinExistence type="inferred from homology"/>
<dbReference type="PROSITE" id="PS50931">
    <property type="entry name" value="HTH_LYSR"/>
    <property type="match status" value="1"/>
</dbReference>
<dbReference type="GO" id="GO:0005829">
    <property type="term" value="C:cytosol"/>
    <property type="evidence" value="ECO:0007669"/>
    <property type="project" value="TreeGrafter"/>
</dbReference>
<evidence type="ECO:0000256" key="1">
    <source>
        <dbReference type="ARBA" id="ARBA00009437"/>
    </source>
</evidence>
<dbReference type="AlphaFoldDB" id="A0A0R1QBD9"/>
<evidence type="ECO:0000313" key="7">
    <source>
        <dbReference type="Proteomes" id="UP000051155"/>
    </source>
</evidence>
<dbReference type="Pfam" id="PF00126">
    <property type="entry name" value="HTH_1"/>
    <property type="match status" value="1"/>
</dbReference>
<dbReference type="Proteomes" id="UP000051155">
    <property type="component" value="Unassembled WGS sequence"/>
</dbReference>